<reference evidence="1 2" key="1">
    <citation type="journal article" date="2016" name="Nat. Commun.">
        <title>Thousands of microbial genomes shed light on interconnected biogeochemical processes in an aquifer system.</title>
        <authorList>
            <person name="Anantharaman K."/>
            <person name="Brown C.T."/>
            <person name="Hug L.A."/>
            <person name="Sharon I."/>
            <person name="Castelle C.J."/>
            <person name="Probst A.J."/>
            <person name="Thomas B.C."/>
            <person name="Singh A."/>
            <person name="Wilkins M.J."/>
            <person name="Karaoz U."/>
            <person name="Brodie E.L."/>
            <person name="Williams K.H."/>
            <person name="Hubbard S.S."/>
            <person name="Banfield J.F."/>
        </authorList>
    </citation>
    <scope>NUCLEOTIDE SEQUENCE [LARGE SCALE GENOMIC DNA]</scope>
</reference>
<name>A0A1F2WNJ7_9ACTN</name>
<gene>
    <name evidence="1" type="ORF">A2Y75_01655</name>
</gene>
<sequence length="403" mass="41014">MSWYNDWDDLKGSAKYALPVLGAAGGFAVGGPVGAAVGMGLGSAAGGMISGDEQKKAAESAASKQRDAVGLQIAHNKRSGREGSQLIGDAASRAANELRYGSRNAGRDLKYGENRQISALTGGYSDALSSYNSGMSGAENYLNTGATNALGEIDGGYSDSKLAQLWNPTFEADQGYNFRLGQGNDALAKAGAAAGGRISGAALKKASEYNQGFASNEYGNWFGRMSGIGSQLDAASQSRGLARANIQSGLGSNLAGLSERGGQYRSGLATSLAGNKSNIYGNTAVQQMGLNTGLSSNIANLYTGTASAQANSLSNVANSANNLTMASLPTYSASVPYSGAGWNAFSSGLGSAANSLAFGYGSGMLGGESTRSVDAYGYGDVGRNPNALAQYYGTSYTPAGYYQ</sequence>
<evidence type="ECO:0000313" key="1">
    <source>
        <dbReference type="EMBL" id="OFW58441.1"/>
    </source>
</evidence>
<dbReference type="AlphaFoldDB" id="A0A1F2WNJ7"/>
<dbReference type="STRING" id="1797197.A2Y75_01655"/>
<protein>
    <submittedName>
        <fullName evidence="1">Uncharacterized protein</fullName>
    </submittedName>
</protein>
<accession>A0A1F2WNJ7</accession>
<evidence type="ECO:0000313" key="2">
    <source>
        <dbReference type="Proteomes" id="UP000177876"/>
    </source>
</evidence>
<dbReference type="Proteomes" id="UP000177876">
    <property type="component" value="Unassembled WGS sequence"/>
</dbReference>
<dbReference type="EMBL" id="MELK01000023">
    <property type="protein sequence ID" value="OFW58441.1"/>
    <property type="molecule type" value="Genomic_DNA"/>
</dbReference>
<comment type="caution">
    <text evidence="1">The sequence shown here is derived from an EMBL/GenBank/DDBJ whole genome shotgun (WGS) entry which is preliminary data.</text>
</comment>
<proteinExistence type="predicted"/>
<organism evidence="1 2">
    <name type="scientific">Candidatus Solincola sediminis</name>
    <dbReference type="NCBI Taxonomy" id="1797199"/>
    <lineage>
        <taxon>Bacteria</taxon>
        <taxon>Bacillati</taxon>
        <taxon>Actinomycetota</taxon>
        <taxon>Candidatus Geothermincolia</taxon>
        <taxon>Candidatus Geothermincolales</taxon>
        <taxon>Candidatus Geothermincolaceae</taxon>
        <taxon>Candidatus Solincola</taxon>
    </lineage>
</organism>